<gene>
    <name evidence="1" type="ORF">L21TH_2361</name>
</gene>
<evidence type="ECO:0000313" key="1">
    <source>
        <dbReference type="EMBL" id="EOC99625.1"/>
    </source>
</evidence>
<dbReference type="RefSeq" id="WP_006316665.1">
    <property type="nucleotide sequence ID" value="NZ_ARZA01000260.1"/>
</dbReference>
<keyword evidence="2" id="KW-1185">Reference proteome</keyword>
<organism evidence="1 2">
    <name type="scientific">Caldisalinibacter kiritimatiensis</name>
    <dbReference type="NCBI Taxonomy" id="1304284"/>
    <lineage>
        <taxon>Bacteria</taxon>
        <taxon>Bacillati</taxon>
        <taxon>Bacillota</taxon>
        <taxon>Tissierellia</taxon>
        <taxon>Tissierellales</taxon>
        <taxon>Thermohalobacteraceae</taxon>
        <taxon>Caldisalinibacter</taxon>
    </lineage>
</organism>
<dbReference type="eggNOG" id="ENOG5032Y6H">
    <property type="taxonomic scope" value="Bacteria"/>
</dbReference>
<dbReference type="InterPro" id="IPR047735">
    <property type="entry name" value="GrdX-like"/>
</dbReference>
<dbReference type="Proteomes" id="UP000013378">
    <property type="component" value="Unassembled WGS sequence"/>
</dbReference>
<reference evidence="1 2" key="1">
    <citation type="journal article" date="2015" name="Geomicrobiol. J.">
        <title>Caldisalinibacter kiritimatiensis gen. nov., sp. nov., a moderately thermohalophilic thiosulfate-reducing bacterium from a hypersaline microbial mat.</title>
        <authorList>
            <person name="Ben Hania W."/>
            <person name="Joseph M."/>
            <person name="Fiebig A."/>
            <person name="Bunk B."/>
            <person name="Klenk H.-P."/>
            <person name="Fardeau M.-L."/>
            <person name="Spring S."/>
        </authorList>
    </citation>
    <scope>NUCLEOTIDE SEQUENCE [LARGE SCALE GENOMIC DNA]</scope>
    <source>
        <strain evidence="1 2">L21-TH-D2</strain>
    </source>
</reference>
<dbReference type="NCBIfam" id="NF038093">
    <property type="entry name" value="GrdX"/>
    <property type="match status" value="1"/>
</dbReference>
<name>R1CLP6_9FIRM</name>
<dbReference type="STRING" id="1304284.L21TH_2361"/>
<sequence length="126" mass="14725">MRRILVTNNPLIKEKYEGKIDIEYYPESYIDILKKVRDKVHKGCKILTHPLSGSVKPNETPYKTVMISEDTSDLDMESLMIIESSIETALKFLKNQKTPEWNERINRDFQVIDLSLIEPTLKDNIK</sequence>
<dbReference type="AlphaFoldDB" id="R1CLP6"/>
<dbReference type="PATRIC" id="fig|1304284.3.peg.2314"/>
<accession>R1CLP6</accession>
<dbReference type="EMBL" id="ARZA01000260">
    <property type="protein sequence ID" value="EOC99625.1"/>
    <property type="molecule type" value="Genomic_DNA"/>
</dbReference>
<proteinExistence type="predicted"/>
<dbReference type="OrthoDB" id="9815289at2"/>
<protein>
    <submittedName>
        <fullName evidence="1">GrdX protein</fullName>
    </submittedName>
</protein>
<comment type="caution">
    <text evidence="1">The sequence shown here is derived from an EMBL/GenBank/DDBJ whole genome shotgun (WGS) entry which is preliminary data.</text>
</comment>
<evidence type="ECO:0000313" key="2">
    <source>
        <dbReference type="Proteomes" id="UP000013378"/>
    </source>
</evidence>